<proteinExistence type="predicted"/>
<evidence type="ECO:0000313" key="1">
    <source>
        <dbReference type="EMBL" id="SPE77505.1"/>
    </source>
</evidence>
<dbReference type="EMBL" id="OLKH01000085">
    <property type="protein sequence ID" value="SPE77505.1"/>
    <property type="molecule type" value="Genomic_DNA"/>
</dbReference>
<dbReference type="AlphaFoldDB" id="A0A2N9PAY7"/>
<reference evidence="1 2" key="1">
    <citation type="submission" date="2018-02" db="EMBL/GenBank/DDBJ databases">
        <authorList>
            <person name="Cohen D.B."/>
            <person name="Kent A.D."/>
        </authorList>
    </citation>
    <scope>NUCLEOTIDE SEQUENCE [LARGE SCALE GENOMIC DNA]</scope>
    <source>
        <strain evidence="1">CIP109753</strain>
    </source>
</reference>
<evidence type="ECO:0000313" key="2">
    <source>
        <dbReference type="Proteomes" id="UP000238180"/>
    </source>
</evidence>
<accession>A0A2N9PAY7</accession>
<gene>
    <name evidence="1" type="ORF">FLACOL_01500</name>
</gene>
<dbReference type="Proteomes" id="UP000238180">
    <property type="component" value="Unassembled WGS sequence"/>
</dbReference>
<sequence length="86" mass="10487">MMEDFKSELEILRAKEIELKKVFYKSFSSEDEFELFVEQNKNLISELKSIKSKIKEIEWHLKSDDEKKTHLKYLKDLKNKFKDENL</sequence>
<name>A0A2N9PAY7_9FLAO</name>
<organism evidence="1 2">
    <name type="scientific">Flavobacterium columnare</name>
    <dbReference type="NCBI Taxonomy" id="996"/>
    <lineage>
        <taxon>Bacteria</taxon>
        <taxon>Pseudomonadati</taxon>
        <taxon>Bacteroidota</taxon>
        <taxon>Flavobacteriia</taxon>
        <taxon>Flavobacteriales</taxon>
        <taxon>Flavobacteriaceae</taxon>
        <taxon>Flavobacterium</taxon>
    </lineage>
</organism>
<protein>
    <submittedName>
        <fullName evidence="1">Uncharacterized protein</fullName>
    </submittedName>
</protein>
<dbReference type="RefSeq" id="WP_088391856.1">
    <property type="nucleotide sequence ID" value="NZ_OLKH01000085.1"/>
</dbReference>